<keyword evidence="1" id="KW-1133">Transmembrane helix</keyword>
<reference evidence="2 3" key="1">
    <citation type="journal article" date="2014" name="BMC Genomics">
        <title>Comparison of environmental and isolate Sulfobacillus genomes reveals diverse carbon, sulfur, nitrogen, and hydrogen metabolisms.</title>
        <authorList>
            <person name="Justice N.B."/>
            <person name="Norman A."/>
            <person name="Brown C.T."/>
            <person name="Singh A."/>
            <person name="Thomas B.C."/>
            <person name="Banfield J.F."/>
        </authorList>
    </citation>
    <scope>NUCLEOTIDE SEQUENCE [LARGE SCALE GENOMIC DNA]</scope>
    <source>
        <strain evidence="2">AMDSBA4</strain>
    </source>
</reference>
<dbReference type="EMBL" id="PXYW01000016">
    <property type="protein sequence ID" value="PSR33837.1"/>
    <property type="molecule type" value="Genomic_DNA"/>
</dbReference>
<keyword evidence="1" id="KW-0812">Transmembrane</keyword>
<evidence type="ECO:0000313" key="2">
    <source>
        <dbReference type="EMBL" id="PSR33837.1"/>
    </source>
</evidence>
<gene>
    <name evidence="2" type="ORF">C7B46_08300</name>
</gene>
<feature type="transmembrane region" description="Helical" evidence="1">
    <location>
        <begin position="20"/>
        <end position="39"/>
    </location>
</feature>
<organism evidence="2 3">
    <name type="scientific">Sulfobacillus benefaciens</name>
    <dbReference type="NCBI Taxonomy" id="453960"/>
    <lineage>
        <taxon>Bacteria</taxon>
        <taxon>Bacillati</taxon>
        <taxon>Bacillota</taxon>
        <taxon>Clostridia</taxon>
        <taxon>Eubacteriales</taxon>
        <taxon>Clostridiales Family XVII. Incertae Sedis</taxon>
        <taxon>Sulfobacillus</taxon>
    </lineage>
</organism>
<evidence type="ECO:0000256" key="1">
    <source>
        <dbReference type="SAM" id="Phobius"/>
    </source>
</evidence>
<evidence type="ECO:0000313" key="3">
    <source>
        <dbReference type="Proteomes" id="UP000242972"/>
    </source>
</evidence>
<keyword evidence="1" id="KW-0472">Membrane</keyword>
<dbReference type="AlphaFoldDB" id="A0A2T2XH82"/>
<dbReference type="Proteomes" id="UP000242972">
    <property type="component" value="Unassembled WGS sequence"/>
</dbReference>
<comment type="caution">
    <text evidence="2">The sequence shown here is derived from an EMBL/GenBank/DDBJ whole genome shotgun (WGS) entry which is preliminary data.</text>
</comment>
<proteinExistence type="predicted"/>
<sequence>MQINQRTNRSPAHRWRRVPALAITVGIMAAVAGCGTLSGTSRIGPMIPTNPPSTRVLQHLLPKGQIIAKSATLKFKSHAPIEIVVSTTKPTSSTSVVGQLQVSEVNWNSPAQKWKVIWQSPKLDLQQSLLPGKPVMGPVSSWQLHQTPRGALVGILNPASLGASTIWNQGLILWVPPAKLPRLLWMATGNHMLANGILKPSHNGFVVKEDACGVTEAVSTIKGPQIKTLSCTATLANIKGQRIAFIVKNQGPVQLARTTLSLAQGSTLIFWPANAEAAQQVNNGSLGLYGGGFGPSGLPNGQVPLAQVDFLTQWSYQFTTPGTYQFAIVSNSVPVASVPPMITVTVPAP</sequence>
<dbReference type="PROSITE" id="PS51257">
    <property type="entry name" value="PROKAR_LIPOPROTEIN"/>
    <property type="match status" value="1"/>
</dbReference>
<name>A0A2T2XH82_9FIRM</name>
<protein>
    <submittedName>
        <fullName evidence="2">Uncharacterized protein</fullName>
    </submittedName>
</protein>
<accession>A0A2T2XH82</accession>